<feature type="domain" description="J" evidence="2">
    <location>
        <begin position="55"/>
        <end position="106"/>
    </location>
</feature>
<dbReference type="Proteomes" id="UP000510869">
    <property type="component" value="Chromosome"/>
</dbReference>
<reference evidence="3 4" key="1">
    <citation type="submission" date="2020-07" db="EMBL/GenBank/DDBJ databases">
        <title>Natrinema (YPL30) sp. nov. and Haloterrigena xxxxxx (YPL8) sp. nov., isolated from a salt mine.</title>
        <authorList>
            <person name="Cui H."/>
        </authorList>
    </citation>
    <scope>NUCLEOTIDE SEQUENCE [LARGE SCALE GENOMIC DNA]</scope>
    <source>
        <strain evidence="3 4">YPL13</strain>
    </source>
</reference>
<organism evidence="3 4">
    <name type="scientific">Natrinema zhouii</name>
    <dbReference type="NCBI Taxonomy" id="1710539"/>
    <lineage>
        <taxon>Archaea</taxon>
        <taxon>Methanobacteriati</taxon>
        <taxon>Methanobacteriota</taxon>
        <taxon>Stenosarchaea group</taxon>
        <taxon>Halobacteria</taxon>
        <taxon>Halobacteriales</taxon>
        <taxon>Natrialbaceae</taxon>
        <taxon>Natrinema</taxon>
    </lineage>
</organism>
<dbReference type="CDD" id="cd06257">
    <property type="entry name" value="DnaJ"/>
    <property type="match status" value="1"/>
</dbReference>
<dbReference type="Gene3D" id="1.10.287.110">
    <property type="entry name" value="DnaJ domain"/>
    <property type="match status" value="1"/>
</dbReference>
<dbReference type="InterPro" id="IPR036869">
    <property type="entry name" value="J_dom_sf"/>
</dbReference>
<dbReference type="AlphaFoldDB" id="A0A7D6CNT5"/>
<keyword evidence="4" id="KW-1185">Reference proteome</keyword>
<evidence type="ECO:0000313" key="3">
    <source>
        <dbReference type="EMBL" id="QLK25396.1"/>
    </source>
</evidence>
<dbReference type="EMBL" id="CP059154">
    <property type="protein sequence ID" value="QLK25396.1"/>
    <property type="molecule type" value="Genomic_DNA"/>
</dbReference>
<dbReference type="RefSeq" id="WP_180840585.1">
    <property type="nucleotide sequence ID" value="NZ_CP059154.1"/>
</dbReference>
<proteinExistence type="predicted"/>
<dbReference type="GeneID" id="56144555"/>
<evidence type="ECO:0000259" key="2">
    <source>
        <dbReference type="PROSITE" id="PS50076"/>
    </source>
</evidence>
<feature type="compositionally biased region" description="Basic and acidic residues" evidence="1">
    <location>
        <begin position="82"/>
        <end position="95"/>
    </location>
</feature>
<dbReference type="InterPro" id="IPR001623">
    <property type="entry name" value="DnaJ_domain"/>
</dbReference>
<evidence type="ECO:0000313" key="4">
    <source>
        <dbReference type="Proteomes" id="UP000510869"/>
    </source>
</evidence>
<gene>
    <name evidence="3" type="ORF">HYG81_15080</name>
</gene>
<feature type="region of interest" description="Disordered" evidence="1">
    <location>
        <begin position="82"/>
        <end position="106"/>
    </location>
</feature>
<dbReference type="KEGG" id="nay:HYG81_15080"/>
<dbReference type="PROSITE" id="PS50076">
    <property type="entry name" value="DNAJ_2"/>
    <property type="match status" value="1"/>
</dbReference>
<dbReference type="Pfam" id="PF00226">
    <property type="entry name" value="DnaJ"/>
    <property type="match status" value="1"/>
</dbReference>
<accession>A0A7D6CNT5</accession>
<dbReference type="PRINTS" id="PR00625">
    <property type="entry name" value="JDOMAIN"/>
</dbReference>
<name>A0A7D6CNT5_9EURY</name>
<protein>
    <submittedName>
        <fullName evidence="3">DnaJ domain-containing protein</fullName>
    </submittedName>
</protein>
<dbReference type="OrthoDB" id="10608at2157"/>
<evidence type="ECO:0000256" key="1">
    <source>
        <dbReference type="SAM" id="MobiDB-lite"/>
    </source>
</evidence>
<dbReference type="SUPFAM" id="SSF46565">
    <property type="entry name" value="Chaperone J-domain"/>
    <property type="match status" value="1"/>
</dbReference>
<sequence>MEVLAVRDGSLDDRVGAACGVQAAADTVGTTRLPPADEEAIAVPPASSEDELDEEPHEVLGVALDAPAAAVKGAYRGLLKERHPDHGGTEAEFHQLQKAKAAMLDE</sequence>